<feature type="domain" description="Peptidase S26" evidence="10">
    <location>
        <begin position="18"/>
        <end position="173"/>
    </location>
</feature>
<evidence type="ECO:0000256" key="8">
    <source>
        <dbReference type="RuleBase" id="RU003993"/>
    </source>
</evidence>
<accession>H8MKI8</accession>
<evidence type="ECO:0000256" key="6">
    <source>
        <dbReference type="ARBA" id="ARBA00022801"/>
    </source>
</evidence>
<sequence>MSTHGQPPPSHTRGRLIWVGSLLVLALLLRGFVVQPHHIVSGSMMPTLAVRDRLVVDKLSYRLHPPRAGDIVVFEPPPELVRSGDLSGHSSIKRVIALPGQEVRVHDGQVFVDGTPLQEPYVAEAPAYEWGPARVPEDRLFVLGDNRNGSSDSHVWGVLPMRAVTGRAWLRFWPPARMGAL</sequence>
<dbReference type="EMBL" id="CP003389">
    <property type="protein sequence ID" value="AFE09198.1"/>
    <property type="molecule type" value="Genomic_DNA"/>
</dbReference>
<keyword evidence="8" id="KW-0812">Transmembrane</keyword>
<dbReference type="NCBIfam" id="TIGR02227">
    <property type="entry name" value="sigpep_I_bact"/>
    <property type="match status" value="1"/>
</dbReference>
<dbReference type="FunCoup" id="H8MKI8">
    <property type="interactions" value="509"/>
</dbReference>
<dbReference type="AlphaFoldDB" id="H8MKI8"/>
<dbReference type="PROSITE" id="PS00501">
    <property type="entry name" value="SPASE_I_1"/>
    <property type="match status" value="1"/>
</dbReference>
<evidence type="ECO:0000256" key="5">
    <source>
        <dbReference type="ARBA" id="ARBA00022670"/>
    </source>
</evidence>
<evidence type="ECO:0000313" key="12">
    <source>
        <dbReference type="Proteomes" id="UP000007587"/>
    </source>
</evidence>
<reference evidence="11 12" key="1">
    <citation type="journal article" date="2012" name="J. Bacteriol.">
        <title>Complete Genome Sequence of the Fruiting Myxobacterium Corallococcus coralloides DSM 2259.</title>
        <authorList>
            <person name="Huntley S."/>
            <person name="Zhang Y."/>
            <person name="Treuner-Lange A."/>
            <person name="Kneip S."/>
            <person name="Sensen C.W."/>
            <person name="Sogaard-Andersen L."/>
        </authorList>
    </citation>
    <scope>NUCLEOTIDE SEQUENCE [LARGE SCALE GENOMIC DNA]</scope>
    <source>
        <strain evidence="12">ATCC 25202 / DSM 2259 / NBRC 100086 / M2</strain>
    </source>
</reference>
<gene>
    <name evidence="11" type="primary">lepB1</name>
    <name evidence="11" type="ordered locus">COCOR_03452</name>
</gene>
<dbReference type="InParanoid" id="H8MKI8"/>
<dbReference type="Proteomes" id="UP000007587">
    <property type="component" value="Chromosome"/>
</dbReference>
<dbReference type="InterPro" id="IPR000223">
    <property type="entry name" value="Pept_S26A_signal_pept_1"/>
</dbReference>
<reference evidence="12" key="2">
    <citation type="submission" date="2012-03" db="EMBL/GenBank/DDBJ databases">
        <title>Genome sequence of the fruiting myxobacterium Corallococcus coralloides DSM 2259.</title>
        <authorList>
            <person name="Huntley S."/>
            <person name="Zhang Y."/>
            <person name="Treuner-Lange A."/>
            <person name="Sensen C.W."/>
            <person name="Sogaard-Andersen L."/>
        </authorList>
    </citation>
    <scope>NUCLEOTIDE SEQUENCE [LARGE SCALE GENOMIC DNA]</scope>
    <source>
        <strain evidence="12">ATCC 25202 / DSM 2259 / NBRC 100086 / M2</strain>
    </source>
</reference>
<dbReference type="PRINTS" id="PR00727">
    <property type="entry name" value="LEADERPTASE"/>
</dbReference>
<dbReference type="InterPro" id="IPR019533">
    <property type="entry name" value="Peptidase_S26"/>
</dbReference>
<evidence type="ECO:0000256" key="7">
    <source>
        <dbReference type="PIRSR" id="PIRSR600223-1"/>
    </source>
</evidence>
<feature type="transmembrane region" description="Helical" evidence="8">
    <location>
        <begin position="16"/>
        <end position="34"/>
    </location>
</feature>
<evidence type="ECO:0000313" key="11">
    <source>
        <dbReference type="EMBL" id="AFE09198.1"/>
    </source>
</evidence>
<keyword evidence="6 8" id="KW-0378">Hydrolase</keyword>
<dbReference type="eggNOG" id="COG0681">
    <property type="taxonomic scope" value="Bacteria"/>
</dbReference>
<dbReference type="InterPro" id="IPR019756">
    <property type="entry name" value="Pept_S26A_signal_pept_1_Ser-AS"/>
</dbReference>
<keyword evidence="5 8" id="KW-0645">Protease</keyword>
<dbReference type="OrthoDB" id="9815782at2"/>
<dbReference type="STRING" id="1144275.COCOR_03452"/>
<dbReference type="PROSITE" id="PS00760">
    <property type="entry name" value="SPASE_I_2"/>
    <property type="match status" value="1"/>
</dbReference>
<dbReference type="KEGG" id="ccx:COCOR_03452"/>
<dbReference type="InterPro" id="IPR019758">
    <property type="entry name" value="Pept_S26A_signal_pept_1_CS"/>
</dbReference>
<dbReference type="EC" id="3.4.21.89" evidence="3 8"/>
<dbReference type="GO" id="GO:0004252">
    <property type="term" value="F:serine-type endopeptidase activity"/>
    <property type="evidence" value="ECO:0007669"/>
    <property type="project" value="InterPro"/>
</dbReference>
<dbReference type="Pfam" id="PF10502">
    <property type="entry name" value="Peptidase_S26"/>
    <property type="match status" value="1"/>
</dbReference>
<dbReference type="GO" id="GO:0009003">
    <property type="term" value="F:signal peptidase activity"/>
    <property type="evidence" value="ECO:0007669"/>
    <property type="project" value="UniProtKB-EC"/>
</dbReference>
<evidence type="ECO:0000259" key="10">
    <source>
        <dbReference type="Pfam" id="PF10502"/>
    </source>
</evidence>
<evidence type="ECO:0000256" key="9">
    <source>
        <dbReference type="RuleBase" id="RU362042"/>
    </source>
</evidence>
<evidence type="ECO:0000256" key="1">
    <source>
        <dbReference type="ARBA" id="ARBA00000677"/>
    </source>
</evidence>
<comment type="subcellular location">
    <subcellularLocation>
        <location evidence="9">Membrane</location>
        <topology evidence="9">Single-pass type II membrane protein</topology>
    </subcellularLocation>
</comment>
<protein>
    <recommendedName>
        <fullName evidence="4 8">Signal peptidase I</fullName>
        <ecNumber evidence="3 8">3.4.21.89</ecNumber>
    </recommendedName>
</protein>
<evidence type="ECO:0000256" key="4">
    <source>
        <dbReference type="ARBA" id="ARBA00019232"/>
    </source>
</evidence>
<dbReference type="PANTHER" id="PTHR43390">
    <property type="entry name" value="SIGNAL PEPTIDASE I"/>
    <property type="match status" value="1"/>
</dbReference>
<organism evidence="11 12">
    <name type="scientific">Corallococcus coralloides (strain ATCC 25202 / DSM 2259 / NBRC 100086 / M2)</name>
    <name type="common">Myxococcus coralloides</name>
    <dbReference type="NCBI Taxonomy" id="1144275"/>
    <lineage>
        <taxon>Bacteria</taxon>
        <taxon>Pseudomonadati</taxon>
        <taxon>Myxococcota</taxon>
        <taxon>Myxococcia</taxon>
        <taxon>Myxococcales</taxon>
        <taxon>Cystobacterineae</taxon>
        <taxon>Myxococcaceae</taxon>
        <taxon>Corallococcus</taxon>
    </lineage>
</organism>
<dbReference type="GO" id="GO:0016020">
    <property type="term" value="C:membrane"/>
    <property type="evidence" value="ECO:0007669"/>
    <property type="project" value="UniProtKB-SubCell"/>
</dbReference>
<proteinExistence type="inferred from homology"/>
<dbReference type="PROSITE" id="PS00761">
    <property type="entry name" value="SPASE_I_3"/>
    <property type="match status" value="1"/>
</dbReference>
<dbReference type="InterPro" id="IPR019757">
    <property type="entry name" value="Pept_S26A_signal_pept_1_Lys-AS"/>
</dbReference>
<evidence type="ECO:0000256" key="3">
    <source>
        <dbReference type="ARBA" id="ARBA00013208"/>
    </source>
</evidence>
<dbReference type="CDD" id="cd06530">
    <property type="entry name" value="S26_SPase_I"/>
    <property type="match status" value="1"/>
</dbReference>
<dbReference type="GO" id="GO:0006465">
    <property type="term" value="P:signal peptide processing"/>
    <property type="evidence" value="ECO:0007669"/>
    <property type="project" value="InterPro"/>
</dbReference>
<feature type="active site" evidence="7">
    <location>
        <position position="93"/>
    </location>
</feature>
<evidence type="ECO:0000256" key="2">
    <source>
        <dbReference type="ARBA" id="ARBA00009370"/>
    </source>
</evidence>
<comment type="similarity">
    <text evidence="2 9">Belongs to the peptidase S26 family.</text>
</comment>
<dbReference type="MEROPS" id="S26.A02"/>
<dbReference type="HOGENOM" id="CLU_028723_5_1_7"/>
<dbReference type="PANTHER" id="PTHR43390:SF1">
    <property type="entry name" value="CHLOROPLAST PROCESSING PEPTIDASE"/>
    <property type="match status" value="1"/>
</dbReference>
<keyword evidence="12" id="KW-1185">Reference proteome</keyword>
<dbReference type="Gene3D" id="2.10.109.10">
    <property type="entry name" value="Umud Fragment, subunit A"/>
    <property type="match status" value="1"/>
</dbReference>
<dbReference type="InterPro" id="IPR036286">
    <property type="entry name" value="LexA/Signal_pep-like_sf"/>
</dbReference>
<comment type="catalytic activity">
    <reaction evidence="1 8">
        <text>Cleavage of hydrophobic, N-terminal signal or leader sequences from secreted and periplasmic proteins.</text>
        <dbReference type="EC" id="3.4.21.89"/>
    </reaction>
</comment>
<feature type="active site" evidence="7">
    <location>
        <position position="43"/>
    </location>
</feature>
<keyword evidence="8" id="KW-0472">Membrane</keyword>
<dbReference type="SUPFAM" id="SSF51306">
    <property type="entry name" value="LexA/Signal peptidase"/>
    <property type="match status" value="1"/>
</dbReference>
<keyword evidence="8" id="KW-1133">Transmembrane helix</keyword>
<name>H8MKI8_CORCM</name>